<accession>A0A0G4I8M1</accession>
<dbReference type="AlphaFoldDB" id="A0A0G4I8M1"/>
<gene>
    <name evidence="1" type="ORF">Cvel_2006</name>
</gene>
<evidence type="ECO:0000313" key="1">
    <source>
        <dbReference type="EMBL" id="CEM53485.1"/>
    </source>
</evidence>
<dbReference type="EMBL" id="CDMZ01005699">
    <property type="protein sequence ID" value="CEM53485.1"/>
    <property type="molecule type" value="Genomic_DNA"/>
</dbReference>
<dbReference type="VEuPathDB" id="CryptoDB:Cvel_2006"/>
<name>A0A0G4I8M1_9ALVE</name>
<protein>
    <submittedName>
        <fullName evidence="1">Uncharacterized protein</fullName>
    </submittedName>
</protein>
<organism evidence="1">
    <name type="scientific">Chromera velia CCMP2878</name>
    <dbReference type="NCBI Taxonomy" id="1169474"/>
    <lineage>
        <taxon>Eukaryota</taxon>
        <taxon>Sar</taxon>
        <taxon>Alveolata</taxon>
        <taxon>Colpodellida</taxon>
        <taxon>Chromeraceae</taxon>
        <taxon>Chromera</taxon>
    </lineage>
</organism>
<reference evidence="1" key="1">
    <citation type="submission" date="2014-11" db="EMBL/GenBank/DDBJ databases">
        <authorList>
            <person name="Otto D Thomas"/>
            <person name="Naeem Raeece"/>
        </authorList>
    </citation>
    <scope>NUCLEOTIDE SEQUENCE</scope>
</reference>
<sequence length="191" mass="20511">MGFNRDQWAATTLSICQAPISIWNGKPGVEKTTLCRGAASALTADAGGSLTDSKMLIVAEKNQCVADVITGNHGNPLQRHPQGSAALYSQGGCGSGTLACPNAPVEGRLLKPDIEIDPASLFNELLETITEEPHLAVLDSVGWEMAAKFVDNLETDLFKYLESVGLTYMTCQKFKTAMKGAWEAIFQNDFL</sequence>
<proteinExistence type="predicted"/>